<dbReference type="AlphaFoldDB" id="A0A831A242"/>
<dbReference type="SUPFAM" id="SSF56281">
    <property type="entry name" value="Metallo-hydrolase/oxidoreductase"/>
    <property type="match status" value="1"/>
</dbReference>
<reference evidence="2 3" key="1">
    <citation type="submission" date="2012-11" db="EMBL/GenBank/DDBJ databases">
        <authorList>
            <person name="Linke B."/>
        </authorList>
    </citation>
    <scope>NUCLEOTIDE SEQUENCE [LARGE SCALE GENOMIC DNA]</scope>
    <source>
        <strain evidence="3">CFBP 1232</strain>
    </source>
</reference>
<organism evidence="2 3">
    <name type="scientific">Erwinia amylovora NBRC 12687 = CFBP 1232</name>
    <dbReference type="NCBI Taxonomy" id="1219359"/>
    <lineage>
        <taxon>Bacteria</taxon>
        <taxon>Pseudomonadati</taxon>
        <taxon>Pseudomonadota</taxon>
        <taxon>Gammaproteobacteria</taxon>
        <taxon>Enterobacterales</taxon>
        <taxon>Erwiniaceae</taxon>
        <taxon>Erwinia</taxon>
    </lineage>
</organism>
<dbReference type="Proteomes" id="UP000013111">
    <property type="component" value="Unassembled WGS sequence"/>
</dbReference>
<proteinExistence type="predicted"/>
<comment type="caution">
    <text evidence="2">The sequence shown here is derived from an EMBL/GenBank/DDBJ whole genome shotgun (WGS) entry which is preliminary data.</text>
</comment>
<dbReference type="Pfam" id="PF00753">
    <property type="entry name" value="Lactamase_B"/>
    <property type="match status" value="1"/>
</dbReference>
<dbReference type="PANTHER" id="PTHR42773">
    <property type="entry name" value="METALLO-BETA-LACTAMASE-RELATED"/>
    <property type="match status" value="1"/>
</dbReference>
<accession>A0A831A242</accession>
<protein>
    <recommendedName>
        <fullName evidence="1">Metallo-beta-lactamase domain-containing protein</fullName>
    </recommendedName>
</protein>
<sequence>MKQLYEDLWISTPEVTLNKHEPDLMMHGFLLQHLRGNILISRVENPEDHDFIAERGGIIRHYLTHWHEAGPATHQLQCRFNSALYCHVRAIGHVSRYAEADATFNSAEVHCGSFHVVPTPGHTPGSSSYLYASPYGKTYLFVGDTVTLSHQRWVTVRAAESNTRALRQTLKFYRALRPDVVLMSTTVGRQGWHEVDLRQWLALLDDAENNPIDLCLISASNDGG</sequence>
<dbReference type="PANTHER" id="PTHR42773:SF1">
    <property type="entry name" value="METALLO-BETA-LACTAMASE FAMILY PROTEIN"/>
    <property type="match status" value="1"/>
</dbReference>
<evidence type="ECO:0000259" key="1">
    <source>
        <dbReference type="Pfam" id="PF00753"/>
    </source>
</evidence>
<dbReference type="EMBL" id="CAPB01000011">
    <property type="protein sequence ID" value="CCO93523.1"/>
    <property type="molecule type" value="Genomic_DNA"/>
</dbReference>
<dbReference type="Gene3D" id="3.60.15.10">
    <property type="entry name" value="Ribonuclease Z/Hydroxyacylglutathione hydrolase-like"/>
    <property type="match status" value="1"/>
</dbReference>
<name>A0A831A242_ERWAM</name>
<feature type="domain" description="Metallo-beta-lactamase" evidence="1">
    <location>
        <begin position="108"/>
        <end position="183"/>
    </location>
</feature>
<evidence type="ECO:0000313" key="2">
    <source>
        <dbReference type="EMBL" id="CCO93523.1"/>
    </source>
</evidence>
<dbReference type="RefSeq" id="WP_004157221.1">
    <property type="nucleotide sequence ID" value="NZ_BAYW01000002.1"/>
</dbReference>
<reference evidence="2 3" key="2">
    <citation type="submission" date="2013-04" db="EMBL/GenBank/DDBJ databases">
        <title>Comparative genomics of 12 strains of Erwinia amylovora identifies a pan-genome with a large conserved core and provides insights into host specificity.</title>
        <authorList>
            <person name="Mann R.A."/>
            <person name="Smits T.H.M."/>
            <person name="Buehlmann A."/>
            <person name="Blom J."/>
            <person name="Goesmann A."/>
            <person name="Frey J.E."/>
            <person name="Plummer K.M."/>
            <person name="Beer S.V."/>
            <person name="Luck J."/>
            <person name="Duffy B."/>
            <person name="Rodoni B."/>
        </authorList>
    </citation>
    <scope>NUCLEOTIDE SEQUENCE [LARGE SCALE GENOMIC DNA]</scope>
    <source>
        <strain evidence="3">CFBP 1232</strain>
    </source>
</reference>
<dbReference type="InterPro" id="IPR001279">
    <property type="entry name" value="Metallo-B-lactamas"/>
</dbReference>
<dbReference type="InterPro" id="IPR036866">
    <property type="entry name" value="RibonucZ/Hydroxyglut_hydro"/>
</dbReference>
<evidence type="ECO:0000313" key="3">
    <source>
        <dbReference type="Proteomes" id="UP000013111"/>
    </source>
</evidence>
<dbReference type="GeneID" id="97605826"/>
<gene>
    <name evidence="2" type="ORF">BN437_1588</name>
</gene>